<comment type="caution">
    <text evidence="2">The sequence shown here is derived from an EMBL/GenBank/DDBJ whole genome shotgun (WGS) entry which is preliminary data.</text>
</comment>
<feature type="transmembrane region" description="Helical" evidence="1">
    <location>
        <begin position="70"/>
        <end position="88"/>
    </location>
</feature>
<gene>
    <name evidence="2" type="ORF">JJB07_15040</name>
</gene>
<feature type="transmembrane region" description="Helical" evidence="1">
    <location>
        <begin position="40"/>
        <end position="58"/>
    </location>
</feature>
<evidence type="ECO:0000256" key="1">
    <source>
        <dbReference type="SAM" id="Phobius"/>
    </source>
</evidence>
<dbReference type="RefSeq" id="WP_201636443.1">
    <property type="nucleotide sequence ID" value="NZ_JAEQNB010000004.1"/>
</dbReference>
<name>A0ABS1JCF4_9BACL</name>
<accession>A0ABS1JCF4</accession>
<proteinExistence type="predicted"/>
<protein>
    <submittedName>
        <fullName evidence="2">Uncharacterized protein</fullName>
    </submittedName>
</protein>
<sequence length="120" mass="14262">MDEHFGKRIGFVKRLYRYYNEKSDEELRFMRAQLVREQHMLGNVPLLTSTTPIVFLIFGTQLGKYFPHDSLSWVVAAIVCILIIVWSINHNFRKKSRVHLDLYLIEEIQKERSQNSPRPV</sequence>
<keyword evidence="3" id="KW-1185">Reference proteome</keyword>
<evidence type="ECO:0000313" key="2">
    <source>
        <dbReference type="EMBL" id="MBL0387955.1"/>
    </source>
</evidence>
<dbReference type="EMBL" id="JAEQNB010000004">
    <property type="protein sequence ID" value="MBL0387955.1"/>
    <property type="molecule type" value="Genomic_DNA"/>
</dbReference>
<keyword evidence="1" id="KW-0812">Transmembrane</keyword>
<keyword evidence="1" id="KW-1133">Transmembrane helix</keyword>
<dbReference type="Proteomes" id="UP000602284">
    <property type="component" value="Unassembled WGS sequence"/>
</dbReference>
<reference evidence="2 3" key="1">
    <citation type="submission" date="2021-01" db="EMBL/GenBank/DDBJ databases">
        <title>Tumebacillus sp. strain ITR2 16S ribosomal RNA gene Genome sequencing and assembly.</title>
        <authorList>
            <person name="Kang M."/>
        </authorList>
    </citation>
    <scope>NUCLEOTIDE SEQUENCE [LARGE SCALE GENOMIC DNA]</scope>
    <source>
        <strain evidence="2 3">ITR2</strain>
    </source>
</reference>
<keyword evidence="1" id="KW-0472">Membrane</keyword>
<organism evidence="2 3">
    <name type="scientific">Tumebacillus amylolyticus</name>
    <dbReference type="NCBI Taxonomy" id="2801339"/>
    <lineage>
        <taxon>Bacteria</taxon>
        <taxon>Bacillati</taxon>
        <taxon>Bacillota</taxon>
        <taxon>Bacilli</taxon>
        <taxon>Bacillales</taxon>
        <taxon>Alicyclobacillaceae</taxon>
        <taxon>Tumebacillus</taxon>
    </lineage>
</organism>
<evidence type="ECO:0000313" key="3">
    <source>
        <dbReference type="Proteomes" id="UP000602284"/>
    </source>
</evidence>